<evidence type="ECO:0000313" key="3">
    <source>
        <dbReference type="Proteomes" id="UP001500962"/>
    </source>
</evidence>
<organism evidence="2 3">
    <name type="scientific">Halococcus dombrowskii</name>
    <dbReference type="NCBI Taxonomy" id="179637"/>
    <lineage>
        <taxon>Archaea</taxon>
        <taxon>Methanobacteriati</taxon>
        <taxon>Methanobacteriota</taxon>
        <taxon>Stenosarchaea group</taxon>
        <taxon>Halobacteria</taxon>
        <taxon>Halobacteriales</taxon>
        <taxon>Halococcaceae</taxon>
        <taxon>Halococcus</taxon>
    </lineage>
</organism>
<feature type="transmembrane region" description="Helical" evidence="1">
    <location>
        <begin position="31"/>
        <end position="53"/>
    </location>
</feature>
<reference evidence="2" key="1">
    <citation type="journal article" date="2014" name="Int. J. Syst. Evol. Microbiol.">
        <title>Complete genome sequence of Corynebacterium casei LMG S-19264T (=DSM 44701T), isolated from a smear-ripened cheese.</title>
        <authorList>
            <consortium name="US DOE Joint Genome Institute (JGI-PGF)"/>
            <person name="Walter F."/>
            <person name="Albersmeier A."/>
            <person name="Kalinowski J."/>
            <person name="Ruckert C."/>
        </authorList>
    </citation>
    <scope>NUCLEOTIDE SEQUENCE</scope>
    <source>
        <strain evidence="2">JCM 12289</strain>
    </source>
</reference>
<feature type="transmembrane region" description="Helical" evidence="1">
    <location>
        <begin position="59"/>
        <end position="77"/>
    </location>
</feature>
<reference evidence="2" key="2">
    <citation type="submission" date="2023-12" db="EMBL/GenBank/DDBJ databases">
        <authorList>
            <person name="Sun Q."/>
            <person name="Inoue M."/>
        </authorList>
    </citation>
    <scope>NUCLEOTIDE SEQUENCE</scope>
    <source>
        <strain evidence="2">JCM 12289</strain>
    </source>
</reference>
<dbReference type="AlphaFoldDB" id="A0AAV3SKV6"/>
<evidence type="ECO:0000256" key="1">
    <source>
        <dbReference type="SAM" id="Phobius"/>
    </source>
</evidence>
<keyword evidence="1" id="KW-0472">Membrane</keyword>
<sequence>MIECGTVRDGRMGIVSRLRQFNRQINDLPPLPYGVLMACIWIAVWVMMGLFYGESFVGALGRGLVGGVVFGTVTGLGQR</sequence>
<name>A0AAV3SKV6_HALDO</name>
<keyword evidence="1" id="KW-1133">Transmembrane helix</keyword>
<evidence type="ECO:0000313" key="2">
    <source>
        <dbReference type="EMBL" id="GAA0473810.1"/>
    </source>
</evidence>
<dbReference type="Proteomes" id="UP001500962">
    <property type="component" value="Unassembled WGS sequence"/>
</dbReference>
<accession>A0AAV3SKV6</accession>
<dbReference type="EMBL" id="BAAADN010000064">
    <property type="protein sequence ID" value="GAA0473810.1"/>
    <property type="molecule type" value="Genomic_DNA"/>
</dbReference>
<gene>
    <name evidence="2" type="ORF">GCM10008985_33200</name>
</gene>
<comment type="caution">
    <text evidence="2">The sequence shown here is derived from an EMBL/GenBank/DDBJ whole genome shotgun (WGS) entry which is preliminary data.</text>
</comment>
<proteinExistence type="predicted"/>
<keyword evidence="1" id="KW-0812">Transmembrane</keyword>
<protein>
    <submittedName>
        <fullName evidence="2">Uncharacterized protein</fullName>
    </submittedName>
</protein>